<name>A0A3E2W0K7_9FIRM</name>
<accession>A0A3E2W0K7</accession>
<protein>
    <submittedName>
        <fullName evidence="2">Uncharacterized protein</fullName>
    </submittedName>
</protein>
<dbReference type="Proteomes" id="UP000260733">
    <property type="component" value="Unassembled WGS sequence"/>
</dbReference>
<dbReference type="RefSeq" id="WP_117554508.1">
    <property type="nucleotide sequence ID" value="NZ_QVFB01000016.1"/>
</dbReference>
<evidence type="ECO:0000256" key="1">
    <source>
        <dbReference type="SAM" id="Coils"/>
    </source>
</evidence>
<keyword evidence="1" id="KW-0175">Coiled coil</keyword>
<comment type="caution">
    <text evidence="2">The sequence shown here is derived from an EMBL/GenBank/DDBJ whole genome shotgun (WGS) entry which is preliminary data.</text>
</comment>
<organism evidence="2 3">
    <name type="scientific">Faecalibacterium prausnitzii</name>
    <dbReference type="NCBI Taxonomy" id="853"/>
    <lineage>
        <taxon>Bacteria</taxon>
        <taxon>Bacillati</taxon>
        <taxon>Bacillota</taxon>
        <taxon>Clostridia</taxon>
        <taxon>Eubacteriales</taxon>
        <taxon>Oscillospiraceae</taxon>
        <taxon>Faecalibacterium</taxon>
    </lineage>
</organism>
<feature type="coiled-coil region" evidence="1">
    <location>
        <begin position="296"/>
        <end position="330"/>
    </location>
</feature>
<evidence type="ECO:0000313" key="2">
    <source>
        <dbReference type="EMBL" id="RGC17430.1"/>
    </source>
</evidence>
<sequence>MLVFSTRIPLKETTTRDDFLDVCIRWVVGSPRYVTEGLIYNALNQEDYDYSNDNITFSIRNYKDQKVEISACRLENREPNVIWTNDCIFLSEENSKSVLIQLNCTRKDFNTKLPVIHKPYIVRMFAESELCGVDNGISIGDIPIKVSEKNYDICVGIMEGTYSYSMPVVYITRDYWGENAVSPLYLAQQLSGMAHVIDEETPKFTQRLRIDTNGNNVYGGYVGLYFPDSAYCRKFGADYYSDPKDMLRDIVDSVWKSLINRLDSANYNWNQILVLQAKQKINKIDAKSKEELDSYVATFDQENSQLREKITELNEEFDNLVAERDRLREQFYAIKAKAAGEGFFRRGKEQELYLNEANDLLYSILSQVKIKYPENSRASTLIKSMLEANPRAGACEKIIKLVQEALTSNGGKLNKTAKAKLIEAGFSIEEGGSHYKIVFHDSRYMFTVAKTPSEYREGKNLLSNIRNVVDVERKI</sequence>
<proteinExistence type="predicted"/>
<evidence type="ECO:0000313" key="3">
    <source>
        <dbReference type="Proteomes" id="UP000260733"/>
    </source>
</evidence>
<gene>
    <name evidence="2" type="ORF">DW855_10385</name>
</gene>
<dbReference type="EMBL" id="QVFB01000016">
    <property type="protein sequence ID" value="RGC17430.1"/>
    <property type="molecule type" value="Genomic_DNA"/>
</dbReference>
<reference evidence="2 3" key="1">
    <citation type="submission" date="2018-08" db="EMBL/GenBank/DDBJ databases">
        <title>A genome reference for cultivated species of the human gut microbiota.</title>
        <authorList>
            <person name="Zou Y."/>
            <person name="Xue W."/>
            <person name="Luo G."/>
        </authorList>
    </citation>
    <scope>NUCLEOTIDE SEQUENCE [LARGE SCALE GENOMIC DNA]</scope>
    <source>
        <strain evidence="2 3">AM37-13AC</strain>
    </source>
</reference>
<dbReference type="AlphaFoldDB" id="A0A3E2W0K7"/>